<evidence type="ECO:0000256" key="4">
    <source>
        <dbReference type="ARBA" id="ARBA00022737"/>
    </source>
</evidence>
<comment type="subunit">
    <text evidence="2">Interacts with microtubules.</text>
</comment>
<evidence type="ECO:0000313" key="11">
    <source>
        <dbReference type="Proteomes" id="UP001489004"/>
    </source>
</evidence>
<dbReference type="InterPro" id="IPR049039">
    <property type="entry name" value="RMD1-3_a_helical_rpt"/>
</dbReference>
<dbReference type="GO" id="GO:0008017">
    <property type="term" value="F:microtubule binding"/>
    <property type="evidence" value="ECO:0007669"/>
    <property type="project" value="TreeGrafter"/>
</dbReference>
<evidence type="ECO:0000256" key="6">
    <source>
        <dbReference type="ARBA" id="ARBA00023212"/>
    </source>
</evidence>
<keyword evidence="3" id="KW-0963">Cytoplasm</keyword>
<sequence>MPWDRFRRPKTGKADGRGLFSGRAGGAPAQALALVQRGQELERALEVRNAVKVYEELNALVPNNSQYLSMLSKTWSDTCYLDELKEKKEQLSSDQKREANIRAAELARQAMEADPRDSLPHVACCISLGRLAIFSDNKTKVKLASEARQEAVTALEKDPTSDLAHHLMGRWHWEMAQLNVVVRALVRMMYGTALSPGTHAEALASYQRAVELNPNRLVHHVELGRCHAKLGNKEEARRELELALLLDVEDINSRLQKDDAELILKDLRRSMRGWTLPNMDAAMEALMAAKQPGQPMAGGAAGTA</sequence>
<evidence type="ECO:0000256" key="5">
    <source>
        <dbReference type="ARBA" id="ARBA00022803"/>
    </source>
</evidence>
<dbReference type="SUPFAM" id="SSF48452">
    <property type="entry name" value="TPR-like"/>
    <property type="match status" value="1"/>
</dbReference>
<keyword evidence="4" id="KW-0677">Repeat</keyword>
<dbReference type="GO" id="GO:0097431">
    <property type="term" value="C:mitotic spindle pole"/>
    <property type="evidence" value="ECO:0007669"/>
    <property type="project" value="TreeGrafter"/>
</dbReference>
<organism evidence="10 11">
    <name type="scientific">[Myrmecia] bisecta</name>
    <dbReference type="NCBI Taxonomy" id="41462"/>
    <lineage>
        <taxon>Eukaryota</taxon>
        <taxon>Viridiplantae</taxon>
        <taxon>Chlorophyta</taxon>
        <taxon>core chlorophytes</taxon>
        <taxon>Trebouxiophyceae</taxon>
        <taxon>Trebouxiales</taxon>
        <taxon>Trebouxiaceae</taxon>
        <taxon>Myrmecia</taxon>
    </lineage>
</organism>
<keyword evidence="11" id="KW-1185">Reference proteome</keyword>
<evidence type="ECO:0000256" key="1">
    <source>
        <dbReference type="ARBA" id="ARBA00004245"/>
    </source>
</evidence>
<dbReference type="GO" id="GO:0005737">
    <property type="term" value="C:cytoplasm"/>
    <property type="evidence" value="ECO:0007669"/>
    <property type="project" value="TreeGrafter"/>
</dbReference>
<protein>
    <recommendedName>
        <fullName evidence="7">Regulator of microtubule dynamics protein 1</fullName>
    </recommendedName>
    <alternativeName>
        <fullName evidence="8">Protein FAM82B</fullName>
    </alternativeName>
</protein>
<evidence type="ECO:0000256" key="2">
    <source>
        <dbReference type="ARBA" id="ARBA00011375"/>
    </source>
</evidence>
<dbReference type="Proteomes" id="UP001489004">
    <property type="component" value="Unassembled WGS sequence"/>
</dbReference>
<dbReference type="PANTHER" id="PTHR16056">
    <property type="entry name" value="REGULATOR OF MICROTUBULE DYNAMICS PROTEIN"/>
    <property type="match status" value="1"/>
</dbReference>
<dbReference type="EMBL" id="JALJOR010000007">
    <property type="protein sequence ID" value="KAK9814776.1"/>
    <property type="molecule type" value="Genomic_DNA"/>
</dbReference>
<comment type="subcellular location">
    <subcellularLocation>
        <location evidence="1">Cytoplasm</location>
        <location evidence="1">Cytoskeleton</location>
    </subcellularLocation>
</comment>
<evidence type="ECO:0000256" key="3">
    <source>
        <dbReference type="ARBA" id="ARBA00022490"/>
    </source>
</evidence>
<dbReference type="AlphaFoldDB" id="A0AAW1PZG3"/>
<evidence type="ECO:0000256" key="7">
    <source>
        <dbReference type="ARBA" id="ARBA00039966"/>
    </source>
</evidence>
<proteinExistence type="predicted"/>
<keyword evidence="6" id="KW-0206">Cytoskeleton</keyword>
<feature type="region of interest" description="Disordered" evidence="9">
    <location>
        <begin position="1"/>
        <end position="21"/>
    </location>
</feature>
<name>A0AAW1PZG3_9CHLO</name>
<comment type="caution">
    <text evidence="10">The sequence shown here is derived from an EMBL/GenBank/DDBJ whole genome shotgun (WGS) entry which is preliminary data.</text>
</comment>
<keyword evidence="5" id="KW-0802">TPR repeat</keyword>
<accession>A0AAW1PZG3</accession>
<evidence type="ECO:0000313" key="10">
    <source>
        <dbReference type="EMBL" id="KAK9814776.1"/>
    </source>
</evidence>
<dbReference type="Gene3D" id="1.25.40.10">
    <property type="entry name" value="Tetratricopeptide repeat domain"/>
    <property type="match status" value="1"/>
</dbReference>
<dbReference type="Pfam" id="PF21033">
    <property type="entry name" value="RMD1-3"/>
    <property type="match status" value="1"/>
</dbReference>
<evidence type="ECO:0000256" key="8">
    <source>
        <dbReference type="ARBA" id="ARBA00041958"/>
    </source>
</evidence>
<dbReference type="InterPro" id="IPR011990">
    <property type="entry name" value="TPR-like_helical_dom_sf"/>
</dbReference>
<feature type="compositionally biased region" description="Basic and acidic residues" evidence="9">
    <location>
        <begin position="1"/>
        <end position="16"/>
    </location>
</feature>
<gene>
    <name evidence="10" type="ORF">WJX72_011282</name>
</gene>
<reference evidence="10 11" key="1">
    <citation type="journal article" date="2024" name="Nat. Commun.">
        <title>Phylogenomics reveals the evolutionary origins of lichenization in chlorophyte algae.</title>
        <authorList>
            <person name="Puginier C."/>
            <person name="Libourel C."/>
            <person name="Otte J."/>
            <person name="Skaloud P."/>
            <person name="Haon M."/>
            <person name="Grisel S."/>
            <person name="Petersen M."/>
            <person name="Berrin J.G."/>
            <person name="Delaux P.M."/>
            <person name="Dal Grande F."/>
            <person name="Keller J."/>
        </authorList>
    </citation>
    <scope>NUCLEOTIDE SEQUENCE [LARGE SCALE GENOMIC DNA]</scope>
    <source>
        <strain evidence="10 11">SAG 2043</strain>
    </source>
</reference>
<dbReference type="PANTHER" id="PTHR16056:SF16">
    <property type="entry name" value="REGULATOR OF MICROTUBULE DYNAMICS PROTEIN 1"/>
    <property type="match status" value="1"/>
</dbReference>
<dbReference type="GO" id="GO:0005876">
    <property type="term" value="C:spindle microtubule"/>
    <property type="evidence" value="ECO:0007669"/>
    <property type="project" value="TreeGrafter"/>
</dbReference>
<evidence type="ECO:0000256" key="9">
    <source>
        <dbReference type="SAM" id="MobiDB-lite"/>
    </source>
</evidence>